<gene>
    <name evidence="2" type="ORF">C444_00095</name>
</gene>
<dbReference type="OrthoDB" id="313554at2157"/>
<keyword evidence="1" id="KW-1133">Transmembrane helix</keyword>
<keyword evidence="1" id="KW-0812">Transmembrane</keyword>
<organism evidence="2 3">
    <name type="scientific">Haloarcula japonica (strain ATCC 49778 / DSM 6131 / JCM 7785 / NBRC 101032 / NCIMB 13157 / TR-1)</name>
    <dbReference type="NCBI Taxonomy" id="1227453"/>
    <lineage>
        <taxon>Archaea</taxon>
        <taxon>Methanobacteriati</taxon>
        <taxon>Methanobacteriota</taxon>
        <taxon>Stenosarchaea group</taxon>
        <taxon>Halobacteria</taxon>
        <taxon>Halobacteriales</taxon>
        <taxon>Haloarculaceae</taxon>
        <taxon>Haloarcula</taxon>
    </lineage>
</organism>
<evidence type="ECO:0000313" key="2">
    <source>
        <dbReference type="EMBL" id="EMA34936.1"/>
    </source>
</evidence>
<evidence type="ECO:0000256" key="1">
    <source>
        <dbReference type="SAM" id="Phobius"/>
    </source>
</evidence>
<dbReference type="Proteomes" id="UP000011524">
    <property type="component" value="Unassembled WGS sequence"/>
</dbReference>
<feature type="transmembrane region" description="Helical" evidence="1">
    <location>
        <begin position="65"/>
        <end position="92"/>
    </location>
</feature>
<protein>
    <submittedName>
        <fullName evidence="2">Uncharacterized protein</fullName>
    </submittedName>
</protein>
<name>M0LN55_HALJT</name>
<dbReference type="PATRIC" id="fig|1227453.3.peg.19"/>
<dbReference type="AlphaFoldDB" id="M0LN55"/>
<comment type="caution">
    <text evidence="2">The sequence shown here is derived from an EMBL/GenBank/DDBJ whole genome shotgun (WGS) entry which is preliminary data.</text>
</comment>
<accession>M0LN55</accession>
<reference evidence="2 3" key="1">
    <citation type="journal article" date="2014" name="PLoS Genet.">
        <title>Phylogenetically driven sequencing of extremely halophilic archaea reveals strategies for static and dynamic osmo-response.</title>
        <authorList>
            <person name="Becker E.A."/>
            <person name="Seitzer P.M."/>
            <person name="Tritt A."/>
            <person name="Larsen D."/>
            <person name="Krusor M."/>
            <person name="Yao A.I."/>
            <person name="Wu D."/>
            <person name="Madern D."/>
            <person name="Eisen J.A."/>
            <person name="Darling A.E."/>
            <person name="Facciotti M.T."/>
        </authorList>
    </citation>
    <scope>NUCLEOTIDE SEQUENCE [LARGE SCALE GENOMIC DNA]</scope>
    <source>
        <strain evidence="3">ATCC 49778 / DSM 6131 / JCM 7785 / NBRC 101032 / NCIMB 13157 / TR-1</strain>
    </source>
</reference>
<dbReference type="RefSeq" id="WP_004590002.1">
    <property type="nucleotide sequence ID" value="NZ_AOLY01000002.1"/>
</dbReference>
<evidence type="ECO:0000313" key="3">
    <source>
        <dbReference type="Proteomes" id="UP000011524"/>
    </source>
</evidence>
<proteinExistence type="predicted"/>
<dbReference type="EMBL" id="AOLY01000002">
    <property type="protein sequence ID" value="EMA34936.1"/>
    <property type="molecule type" value="Genomic_DNA"/>
</dbReference>
<dbReference type="eggNOG" id="arCOG09311">
    <property type="taxonomic scope" value="Archaea"/>
</dbReference>
<keyword evidence="3" id="KW-1185">Reference proteome</keyword>
<keyword evidence="1" id="KW-0472">Membrane</keyword>
<sequence>MELFISSGSTGEGSVGTYLGAFALTVLAGWAGVLFSLLLTVGLFLDSRQLQRTDRDWSPTPLYALAGIAHAVGTTLFAAFAVSVPVIGYYLYRRRERDTTAI</sequence>
<dbReference type="STRING" id="1227453.C444_00095"/>
<feature type="transmembrane region" description="Helical" evidence="1">
    <location>
        <begin position="21"/>
        <end position="45"/>
    </location>
</feature>